<protein>
    <submittedName>
        <fullName evidence="1">Uncharacterized protein</fullName>
    </submittedName>
</protein>
<name>A0A232F5N2_9HYME</name>
<sequence length="87" mass="9702">MRCRVRLSRWEGLLATSAGMRFEVRRGLPVAGGLCSVAKTHLLLAFGRGIVQIEVLRSVIYRSINHGGLLFVRIVLNGCKYTCKKEV</sequence>
<dbReference type="Proteomes" id="UP000215335">
    <property type="component" value="Unassembled WGS sequence"/>
</dbReference>
<keyword evidence="2" id="KW-1185">Reference proteome</keyword>
<reference evidence="1 2" key="1">
    <citation type="journal article" date="2017" name="Curr. Biol.">
        <title>The Evolution of Venom by Co-option of Single-Copy Genes.</title>
        <authorList>
            <person name="Martinson E.O."/>
            <person name="Mrinalini"/>
            <person name="Kelkar Y.D."/>
            <person name="Chang C.H."/>
            <person name="Werren J.H."/>
        </authorList>
    </citation>
    <scope>NUCLEOTIDE SEQUENCE [LARGE SCALE GENOMIC DNA]</scope>
    <source>
        <strain evidence="1 2">Alberta</strain>
        <tissue evidence="1">Whole body</tissue>
    </source>
</reference>
<organism evidence="1 2">
    <name type="scientific">Trichomalopsis sarcophagae</name>
    <dbReference type="NCBI Taxonomy" id="543379"/>
    <lineage>
        <taxon>Eukaryota</taxon>
        <taxon>Metazoa</taxon>
        <taxon>Ecdysozoa</taxon>
        <taxon>Arthropoda</taxon>
        <taxon>Hexapoda</taxon>
        <taxon>Insecta</taxon>
        <taxon>Pterygota</taxon>
        <taxon>Neoptera</taxon>
        <taxon>Endopterygota</taxon>
        <taxon>Hymenoptera</taxon>
        <taxon>Apocrita</taxon>
        <taxon>Proctotrupomorpha</taxon>
        <taxon>Chalcidoidea</taxon>
        <taxon>Pteromalidae</taxon>
        <taxon>Pteromalinae</taxon>
        <taxon>Trichomalopsis</taxon>
    </lineage>
</organism>
<dbReference type="EMBL" id="NNAY01000876">
    <property type="protein sequence ID" value="OXU26101.1"/>
    <property type="molecule type" value="Genomic_DNA"/>
</dbReference>
<proteinExistence type="predicted"/>
<comment type="caution">
    <text evidence="1">The sequence shown here is derived from an EMBL/GenBank/DDBJ whole genome shotgun (WGS) entry which is preliminary data.</text>
</comment>
<dbReference type="AlphaFoldDB" id="A0A232F5N2"/>
<gene>
    <name evidence="1" type="ORF">TSAR_010513</name>
</gene>
<evidence type="ECO:0000313" key="1">
    <source>
        <dbReference type="EMBL" id="OXU26101.1"/>
    </source>
</evidence>
<accession>A0A232F5N2</accession>
<evidence type="ECO:0000313" key="2">
    <source>
        <dbReference type="Proteomes" id="UP000215335"/>
    </source>
</evidence>